<organism evidence="1 2">
    <name type="scientific">Pseudomonas syringae</name>
    <dbReference type="NCBI Taxonomy" id="317"/>
    <lineage>
        <taxon>Bacteria</taxon>
        <taxon>Pseudomonadati</taxon>
        <taxon>Pseudomonadota</taxon>
        <taxon>Gammaproteobacteria</taxon>
        <taxon>Pseudomonadales</taxon>
        <taxon>Pseudomonadaceae</taxon>
        <taxon>Pseudomonas</taxon>
    </lineage>
</organism>
<evidence type="ECO:0000313" key="1">
    <source>
        <dbReference type="EMBL" id="MCF5062266.1"/>
    </source>
</evidence>
<evidence type="ECO:0008006" key="3">
    <source>
        <dbReference type="Google" id="ProtNLM"/>
    </source>
</evidence>
<gene>
    <name evidence="1" type="ORF">GIW73_04800</name>
</gene>
<evidence type="ECO:0000313" key="2">
    <source>
        <dbReference type="Proteomes" id="UP000814207"/>
    </source>
</evidence>
<dbReference type="Proteomes" id="UP000814207">
    <property type="component" value="Unassembled WGS sequence"/>
</dbReference>
<protein>
    <recommendedName>
        <fullName evidence="3">Lipoprotein</fullName>
    </recommendedName>
</protein>
<proteinExistence type="predicted"/>
<dbReference type="AlphaFoldDB" id="A0A9Q3WZD9"/>
<dbReference type="PROSITE" id="PS51257">
    <property type="entry name" value="PROKAR_LIPOPROTEIN"/>
    <property type="match status" value="1"/>
</dbReference>
<comment type="caution">
    <text evidence="1">The sequence shown here is derived from an EMBL/GenBank/DDBJ whole genome shotgun (WGS) entry which is preliminary data.</text>
</comment>
<reference evidence="1" key="1">
    <citation type="submission" date="2019-11" db="EMBL/GenBank/DDBJ databases">
        <title>Epiphytic Pseudomonas syringae from cherry orchards.</title>
        <authorList>
            <person name="Hulin M.T."/>
        </authorList>
    </citation>
    <scope>NUCLEOTIDE SEQUENCE</scope>
    <source>
        <strain evidence="1">PA-6-9A</strain>
    </source>
</reference>
<accession>A0A9Q3WZD9</accession>
<dbReference type="EMBL" id="WKEU01000011">
    <property type="protein sequence ID" value="MCF5062266.1"/>
    <property type="molecule type" value="Genomic_DNA"/>
</dbReference>
<name>A0A9Q3WZD9_PSESX</name>
<sequence>MGRRRWWVALALGVAGLCGCVGRPTDSVILEVELPAQFELKTAANYRPAPGETCTLPRRSGKRAERKVFFADYTAEASRVSYRLPLRETVEGCPLVLADVAFDLNAQWGSRSTDVGGDFAGISIRDRLPADAPGMPQSGVLELFGQCQWLFRTAGPQHAILKILKCAALETPGQAGNARAGGAVRRDELGGKTIRVNISLTDEERPFMGDNWVRFPKGWKRCLGTSFEDRYAFCRGNTTDFKPFKMPDGRLCDIYPTCTE</sequence>